<accession>A0A6J7VQ12</accession>
<sequence>MTSTTIRPLTGLDDMDNLRSTAQAVWGSGADDMVSSDYLMALAHCGGYIAGAYSPDGSMIGCSFGMLARHRGDWCLHSHITGVLPGMQNTGIGTLIKQHQREWAIDNDLSAITWTFDPLVRRNAWFNIAHLGAEAVEFHENFYGPLNDDINGDDETDRLLARWDIRPSRRQPAPNALSLLIPTPPDIVTLRTTDPEGARQWRRTMREQLSGALITHEICSFTSDGSYVLSPKDK</sequence>
<dbReference type="Gene3D" id="3.40.630.30">
    <property type="match status" value="1"/>
</dbReference>
<evidence type="ECO:0000313" key="2">
    <source>
        <dbReference type="EMBL" id="CAB5113786.1"/>
    </source>
</evidence>
<dbReference type="InterPro" id="IPR038764">
    <property type="entry name" value="GNAT_N_AcTrfase_prd"/>
</dbReference>
<name>A0A6J7VQ12_9ZZZZ</name>
<feature type="domain" description="N-acetyltransferase" evidence="1">
    <location>
        <begin position="4"/>
        <end position="151"/>
    </location>
</feature>
<dbReference type="PANTHER" id="PTHR41700:SF1">
    <property type="entry name" value="N-ACETYLTRANSFERASE DOMAIN-CONTAINING PROTEIN"/>
    <property type="match status" value="1"/>
</dbReference>
<evidence type="ECO:0000259" key="1">
    <source>
        <dbReference type="PROSITE" id="PS51186"/>
    </source>
</evidence>
<dbReference type="EMBL" id="CAFBRX010000019">
    <property type="protein sequence ID" value="CAB5113786.1"/>
    <property type="molecule type" value="Genomic_DNA"/>
</dbReference>
<reference evidence="2" key="1">
    <citation type="submission" date="2020-05" db="EMBL/GenBank/DDBJ databases">
        <authorList>
            <person name="Chiriac C."/>
            <person name="Salcher M."/>
            <person name="Ghai R."/>
            <person name="Kavagutti S V."/>
        </authorList>
    </citation>
    <scope>NUCLEOTIDE SEQUENCE</scope>
</reference>
<organism evidence="2">
    <name type="scientific">freshwater metagenome</name>
    <dbReference type="NCBI Taxonomy" id="449393"/>
    <lineage>
        <taxon>unclassified sequences</taxon>
        <taxon>metagenomes</taxon>
        <taxon>ecological metagenomes</taxon>
    </lineage>
</organism>
<dbReference type="AlphaFoldDB" id="A0A6J7VQ12"/>
<dbReference type="GO" id="GO:0016747">
    <property type="term" value="F:acyltransferase activity, transferring groups other than amino-acyl groups"/>
    <property type="evidence" value="ECO:0007669"/>
    <property type="project" value="InterPro"/>
</dbReference>
<proteinExistence type="predicted"/>
<dbReference type="SUPFAM" id="SSF55729">
    <property type="entry name" value="Acyl-CoA N-acyltransferases (Nat)"/>
    <property type="match status" value="1"/>
</dbReference>
<dbReference type="PANTHER" id="PTHR41700">
    <property type="entry name" value="GCN5-RELATED N-ACETYLTRANSFERASE"/>
    <property type="match status" value="1"/>
</dbReference>
<gene>
    <name evidence="2" type="ORF">UFOPK4422_00323</name>
</gene>
<dbReference type="PROSITE" id="PS51186">
    <property type="entry name" value="GNAT"/>
    <property type="match status" value="1"/>
</dbReference>
<dbReference type="InterPro" id="IPR000182">
    <property type="entry name" value="GNAT_dom"/>
</dbReference>
<protein>
    <submittedName>
        <fullName evidence="2">Unannotated protein</fullName>
    </submittedName>
</protein>
<dbReference type="InterPro" id="IPR016181">
    <property type="entry name" value="Acyl_CoA_acyltransferase"/>
</dbReference>